<dbReference type="Pfam" id="PF03217">
    <property type="entry name" value="SlpA"/>
    <property type="match status" value="1"/>
</dbReference>
<accession>A0A0R1UDJ1</accession>
<protein>
    <recommendedName>
        <fullName evidence="3">S-layer protein C-terminal domain-containing protein</fullName>
    </recommendedName>
</protein>
<dbReference type="Proteomes" id="UP000051036">
    <property type="component" value="Unassembled WGS sequence"/>
</dbReference>
<dbReference type="AlphaFoldDB" id="A0A0R1UDJ1"/>
<evidence type="ECO:0000313" key="4">
    <source>
        <dbReference type="EMBL" id="KRL91468.1"/>
    </source>
</evidence>
<feature type="region of interest" description="Disordered" evidence="1">
    <location>
        <begin position="33"/>
        <end position="71"/>
    </location>
</feature>
<feature type="chain" id="PRO_5006411643" description="S-layer protein C-terminal domain-containing protein" evidence="2">
    <location>
        <begin position="25"/>
        <end position="326"/>
    </location>
</feature>
<dbReference type="STRING" id="1423763.FC46_GL000015"/>
<gene>
    <name evidence="4" type="ORF">FC46_GL000015</name>
</gene>
<dbReference type="EMBL" id="AZFM01000001">
    <property type="protein sequence ID" value="KRL91468.1"/>
    <property type="molecule type" value="Genomic_DNA"/>
</dbReference>
<keyword evidence="5" id="KW-1185">Reference proteome</keyword>
<evidence type="ECO:0000313" key="5">
    <source>
        <dbReference type="Proteomes" id="UP000051036"/>
    </source>
</evidence>
<evidence type="ECO:0000256" key="1">
    <source>
        <dbReference type="SAM" id="MobiDB-lite"/>
    </source>
</evidence>
<feature type="signal peptide" evidence="2">
    <location>
        <begin position="1"/>
        <end position="24"/>
    </location>
</feature>
<dbReference type="RefSeq" id="WP_057797006.1">
    <property type="nucleotide sequence ID" value="NZ_AZFM01000001.1"/>
</dbReference>
<name>A0A0R1UDJ1_9LACO</name>
<evidence type="ECO:0000256" key="2">
    <source>
        <dbReference type="SAM" id="SignalP"/>
    </source>
</evidence>
<organism evidence="4 5">
    <name type="scientific">Lactobacillus kalixensis DSM 16043</name>
    <dbReference type="NCBI Taxonomy" id="1423763"/>
    <lineage>
        <taxon>Bacteria</taxon>
        <taxon>Bacillati</taxon>
        <taxon>Bacillota</taxon>
        <taxon>Bacilli</taxon>
        <taxon>Lactobacillales</taxon>
        <taxon>Lactobacillaceae</taxon>
        <taxon>Lactobacillus</taxon>
    </lineage>
</organism>
<proteinExistence type="predicted"/>
<dbReference type="InterPro" id="IPR024968">
    <property type="entry name" value="SlpA_C_lactobacillus"/>
</dbReference>
<feature type="compositionally biased region" description="Basic residues" evidence="1">
    <location>
        <begin position="62"/>
        <end position="71"/>
    </location>
</feature>
<comment type="caution">
    <text evidence="4">The sequence shown here is derived from an EMBL/GenBank/DDBJ whole genome shotgun (WGS) entry which is preliminary data.</text>
</comment>
<sequence length="326" mass="36472">MRKSGIFVVTALLMLMSVPNTVKATTITKTVVKSDDKGTKKTQHTQTQAVMRTSDPVTSSVKPKKKASKKVNSKYSLTMRSNTPVVNVNGVQLKNWKPTNKKAFFKNKNGYYLKAGVLVNWTDQYQFINGREYLNLGNGGYVNTENVFTKNGSGIMTMARNSYVYDVNGKRIKNFHGTGKLLKGMIVNHVDSLKAGKGKYYVDESGSFFTLPYLVINGKDYFEIEDGGYVRSDNVKSIAGYGIYTSKPIQVSVNTTTKLYHPVGKKMVAEKKVVKKGQILTVDKLVHVKAMDNSDPAQFYRIKGTNNYVPFPDIDILNMDMEAKKF</sequence>
<dbReference type="OrthoDB" id="2316382at2"/>
<evidence type="ECO:0000259" key="3">
    <source>
        <dbReference type="Pfam" id="PF03217"/>
    </source>
</evidence>
<dbReference type="PATRIC" id="fig|1423763.3.peg.15"/>
<keyword evidence="2" id="KW-0732">Signal</keyword>
<feature type="domain" description="S-layer protein C-terminal" evidence="3">
    <location>
        <begin position="157"/>
        <end position="201"/>
    </location>
</feature>
<reference evidence="4 5" key="1">
    <citation type="journal article" date="2015" name="Genome Announc.">
        <title>Expanding the biotechnology potential of lactobacilli through comparative genomics of 213 strains and associated genera.</title>
        <authorList>
            <person name="Sun Z."/>
            <person name="Harris H.M."/>
            <person name="McCann A."/>
            <person name="Guo C."/>
            <person name="Argimon S."/>
            <person name="Zhang W."/>
            <person name="Yang X."/>
            <person name="Jeffery I.B."/>
            <person name="Cooney J.C."/>
            <person name="Kagawa T.F."/>
            <person name="Liu W."/>
            <person name="Song Y."/>
            <person name="Salvetti E."/>
            <person name="Wrobel A."/>
            <person name="Rasinkangas P."/>
            <person name="Parkhill J."/>
            <person name="Rea M.C."/>
            <person name="O'Sullivan O."/>
            <person name="Ritari J."/>
            <person name="Douillard F.P."/>
            <person name="Paul Ross R."/>
            <person name="Yang R."/>
            <person name="Briner A.E."/>
            <person name="Felis G.E."/>
            <person name="de Vos W.M."/>
            <person name="Barrangou R."/>
            <person name="Klaenhammer T.R."/>
            <person name="Caufield P.W."/>
            <person name="Cui Y."/>
            <person name="Zhang H."/>
            <person name="O'Toole P.W."/>
        </authorList>
    </citation>
    <scope>NUCLEOTIDE SEQUENCE [LARGE SCALE GENOMIC DNA]</scope>
    <source>
        <strain evidence="4 5">DSM 16043</strain>
    </source>
</reference>